<dbReference type="Pfam" id="PF01594">
    <property type="entry name" value="AI-2E_transport"/>
    <property type="match status" value="1"/>
</dbReference>
<feature type="transmembrane region" description="Helical" evidence="6">
    <location>
        <begin position="253"/>
        <end position="272"/>
    </location>
</feature>
<proteinExistence type="inferred from homology"/>
<evidence type="ECO:0000313" key="7">
    <source>
        <dbReference type="EMBL" id="TYR29851.1"/>
    </source>
</evidence>
<feature type="transmembrane region" description="Helical" evidence="6">
    <location>
        <begin position="31"/>
        <end position="46"/>
    </location>
</feature>
<name>A0A5D4GM08_9HYPH</name>
<dbReference type="AlphaFoldDB" id="A0A5D4GM08"/>
<evidence type="ECO:0000256" key="5">
    <source>
        <dbReference type="ARBA" id="ARBA00023136"/>
    </source>
</evidence>
<feature type="transmembrane region" description="Helical" evidence="6">
    <location>
        <begin position="227"/>
        <end position="246"/>
    </location>
</feature>
<evidence type="ECO:0000313" key="8">
    <source>
        <dbReference type="Proteomes" id="UP000323258"/>
    </source>
</evidence>
<reference evidence="7 8" key="2">
    <citation type="submission" date="2019-09" db="EMBL/GenBank/DDBJ databases">
        <title>Mesorhizobium sp. MaA-C15 isolated from Microcystis aeruginosa.</title>
        <authorList>
            <person name="Jeong S.E."/>
            <person name="Jin H.M."/>
            <person name="Jeon C.O."/>
        </authorList>
    </citation>
    <scope>NUCLEOTIDE SEQUENCE [LARGE SCALE GENOMIC DNA]</scope>
    <source>
        <strain evidence="7 8">MaA-C15</strain>
    </source>
</reference>
<dbReference type="PANTHER" id="PTHR21716:SF64">
    <property type="entry name" value="AI-2 TRANSPORT PROTEIN TQSA"/>
    <property type="match status" value="1"/>
</dbReference>
<feature type="transmembrane region" description="Helical" evidence="6">
    <location>
        <begin position="130"/>
        <end position="153"/>
    </location>
</feature>
<evidence type="ECO:0000256" key="1">
    <source>
        <dbReference type="ARBA" id="ARBA00004141"/>
    </source>
</evidence>
<dbReference type="PANTHER" id="PTHR21716">
    <property type="entry name" value="TRANSMEMBRANE PROTEIN"/>
    <property type="match status" value="1"/>
</dbReference>
<dbReference type="Proteomes" id="UP000323258">
    <property type="component" value="Unassembled WGS sequence"/>
</dbReference>
<keyword evidence="4 6" id="KW-1133">Transmembrane helix</keyword>
<keyword evidence="3 6" id="KW-0812">Transmembrane</keyword>
<evidence type="ECO:0000256" key="6">
    <source>
        <dbReference type="SAM" id="Phobius"/>
    </source>
</evidence>
<evidence type="ECO:0000256" key="3">
    <source>
        <dbReference type="ARBA" id="ARBA00022692"/>
    </source>
</evidence>
<feature type="transmembrane region" description="Helical" evidence="6">
    <location>
        <begin position="292"/>
        <end position="317"/>
    </location>
</feature>
<keyword evidence="8" id="KW-1185">Reference proteome</keyword>
<feature type="transmembrane region" description="Helical" evidence="6">
    <location>
        <begin position="194"/>
        <end position="221"/>
    </location>
</feature>
<dbReference type="GO" id="GO:0016020">
    <property type="term" value="C:membrane"/>
    <property type="evidence" value="ECO:0007669"/>
    <property type="project" value="UniProtKB-SubCell"/>
</dbReference>
<evidence type="ECO:0000256" key="4">
    <source>
        <dbReference type="ARBA" id="ARBA00022989"/>
    </source>
</evidence>
<reference evidence="7 8" key="1">
    <citation type="submission" date="2019-08" db="EMBL/GenBank/DDBJ databases">
        <authorList>
            <person name="Seo Y.L."/>
        </authorList>
    </citation>
    <scope>NUCLEOTIDE SEQUENCE [LARGE SCALE GENOMIC DNA]</scope>
    <source>
        <strain evidence="7 8">MaA-C15</strain>
    </source>
</reference>
<dbReference type="EMBL" id="VSZS01000068">
    <property type="protein sequence ID" value="TYR29851.1"/>
    <property type="molecule type" value="Genomic_DNA"/>
</dbReference>
<sequence>MSGGGAGAVASAILLLALLHAGQTVFVPLAFALFIIALVWPLQAALQRRIPRFLALLLVLVVTSVLVIALASAVVWGFTKLGQWLFLNSGRLQSTYSEWSEWLEGYGVAIAGPLAAQFDVQWLVVRMQALLLRLNSLAGFFVLVFILVMLGLLEVERFRARLAMPGTQPLGQKMLAANGEIGAKLRRYMLVRTFASVLTGLAVWAFALLAGLELATAWGAIAFALNYIPFLGPLIATVFPTLFALAQFDTWQPAVFIFLCLNVIQFVIGSYIEPIVAGASLRISPSAVIFAIFFWTFMWGLAGTFIAVPILIVIIVYCSQFPATGWIATLFSDRS</sequence>
<comment type="caution">
    <text evidence="7">The sequence shown here is derived from an EMBL/GenBank/DDBJ whole genome shotgun (WGS) entry which is preliminary data.</text>
</comment>
<evidence type="ECO:0000256" key="2">
    <source>
        <dbReference type="ARBA" id="ARBA00009773"/>
    </source>
</evidence>
<dbReference type="RefSeq" id="WP_148917147.1">
    <property type="nucleotide sequence ID" value="NZ_VSZS01000068.1"/>
</dbReference>
<feature type="transmembrane region" description="Helical" evidence="6">
    <location>
        <begin position="53"/>
        <end position="78"/>
    </location>
</feature>
<comment type="similarity">
    <text evidence="2">Belongs to the autoinducer-2 exporter (AI-2E) (TC 2.A.86) family.</text>
</comment>
<protein>
    <submittedName>
        <fullName evidence="7">AI-2E family transporter</fullName>
    </submittedName>
</protein>
<keyword evidence="5 6" id="KW-0472">Membrane</keyword>
<dbReference type="InterPro" id="IPR002549">
    <property type="entry name" value="AI-2E-like"/>
</dbReference>
<dbReference type="OrthoDB" id="9799225at2"/>
<dbReference type="GO" id="GO:0055085">
    <property type="term" value="P:transmembrane transport"/>
    <property type="evidence" value="ECO:0007669"/>
    <property type="project" value="TreeGrafter"/>
</dbReference>
<comment type="subcellular location">
    <subcellularLocation>
        <location evidence="1">Membrane</location>
        <topology evidence="1">Multi-pass membrane protein</topology>
    </subcellularLocation>
</comment>
<gene>
    <name evidence="7" type="ORF">FY036_22075</name>
</gene>
<accession>A0A5D4GM08</accession>
<organism evidence="7 8">
    <name type="scientific">Neoaquamicrobium microcysteis</name>
    <dbReference type="NCBI Taxonomy" id="2682781"/>
    <lineage>
        <taxon>Bacteria</taxon>
        <taxon>Pseudomonadati</taxon>
        <taxon>Pseudomonadota</taxon>
        <taxon>Alphaproteobacteria</taxon>
        <taxon>Hyphomicrobiales</taxon>
        <taxon>Phyllobacteriaceae</taxon>
        <taxon>Neoaquamicrobium</taxon>
    </lineage>
</organism>